<evidence type="ECO:0000256" key="1">
    <source>
        <dbReference type="SAM" id="MobiDB-lite"/>
    </source>
</evidence>
<evidence type="ECO:0000313" key="3">
    <source>
        <dbReference type="Proteomes" id="UP000008792"/>
    </source>
</evidence>
<sequence length="303" mass="34336">MESINFNDFSVKERHEIITAFLIKMRKANSMHSAHSFFQYYLKQFYKMPSKLLDDIIYCQRALKNYLAVHQTITNVFADQPDADPETKNNYLLEIEEVLHEINAECKYLLIRLEEDIDLFCLPFTEQQLQPNGNLINEMVSEAVVPLVCSSLLPFKPHSVAERPTESQLLRKYFTVSTEPKTKATLRTKDENPKPIKSAAPKKKPIPDADAAVTKAPAKQATKPAAPASEAASKTDAVNASRLHLQAALKRARLNKQVNCDAKPASPKETFLQSFGLCTQLEHKRMLLSQALNQKRNPRLTKN</sequence>
<proteinExistence type="predicted"/>
<feature type="compositionally biased region" description="Low complexity" evidence="1">
    <location>
        <begin position="208"/>
        <end position="237"/>
    </location>
</feature>
<dbReference type="EMBL" id="CH940647">
    <property type="protein sequence ID" value="EDW70245.1"/>
    <property type="molecule type" value="Genomic_DNA"/>
</dbReference>
<dbReference type="OrthoDB" id="7740893at2759"/>
<dbReference type="InParanoid" id="B4LF57"/>
<dbReference type="HOGENOM" id="CLU_1009233_0_0_1"/>
<keyword evidence="3" id="KW-1185">Reference proteome</keyword>
<dbReference type="eggNOG" id="KOG0383">
    <property type="taxonomic scope" value="Eukaryota"/>
</dbReference>
<accession>B4LF57</accession>
<dbReference type="SMR" id="B4LF57"/>
<protein>
    <submittedName>
        <fullName evidence="2">Uncharacterized protein</fullName>
    </submittedName>
</protein>
<dbReference type="OMA" id="AECQYLV"/>
<evidence type="ECO:0000313" key="2">
    <source>
        <dbReference type="EMBL" id="EDW70245.1"/>
    </source>
</evidence>
<dbReference type="AlphaFoldDB" id="B4LF57"/>
<organism evidence="2 3">
    <name type="scientific">Drosophila virilis</name>
    <name type="common">Fruit fly</name>
    <dbReference type="NCBI Taxonomy" id="7244"/>
    <lineage>
        <taxon>Eukaryota</taxon>
        <taxon>Metazoa</taxon>
        <taxon>Ecdysozoa</taxon>
        <taxon>Arthropoda</taxon>
        <taxon>Hexapoda</taxon>
        <taxon>Insecta</taxon>
        <taxon>Pterygota</taxon>
        <taxon>Neoptera</taxon>
        <taxon>Endopterygota</taxon>
        <taxon>Diptera</taxon>
        <taxon>Brachycera</taxon>
        <taxon>Muscomorpha</taxon>
        <taxon>Ephydroidea</taxon>
        <taxon>Drosophilidae</taxon>
        <taxon>Drosophila</taxon>
    </lineage>
</organism>
<dbReference type="PhylomeDB" id="B4LF57"/>
<reference evidence="2 3" key="1">
    <citation type="journal article" date="2007" name="Nature">
        <title>Evolution of genes and genomes on the Drosophila phylogeny.</title>
        <authorList>
            <consortium name="Drosophila 12 Genomes Consortium"/>
            <person name="Clark A.G."/>
            <person name="Eisen M.B."/>
            <person name="Smith D.R."/>
            <person name="Bergman C.M."/>
            <person name="Oliver B."/>
            <person name="Markow T.A."/>
            <person name="Kaufman T.C."/>
            <person name="Kellis M."/>
            <person name="Gelbart W."/>
            <person name="Iyer V.N."/>
            <person name="Pollard D.A."/>
            <person name="Sackton T.B."/>
            <person name="Larracuente A.M."/>
            <person name="Singh N.D."/>
            <person name="Abad J.P."/>
            <person name="Abt D.N."/>
            <person name="Adryan B."/>
            <person name="Aguade M."/>
            <person name="Akashi H."/>
            <person name="Anderson W.W."/>
            <person name="Aquadro C.F."/>
            <person name="Ardell D.H."/>
            <person name="Arguello R."/>
            <person name="Artieri C.G."/>
            <person name="Barbash D.A."/>
            <person name="Barker D."/>
            <person name="Barsanti P."/>
            <person name="Batterham P."/>
            <person name="Batzoglou S."/>
            <person name="Begun D."/>
            <person name="Bhutkar A."/>
            <person name="Blanco E."/>
            <person name="Bosak S.A."/>
            <person name="Bradley R.K."/>
            <person name="Brand A.D."/>
            <person name="Brent M.R."/>
            <person name="Brooks A.N."/>
            <person name="Brown R.H."/>
            <person name="Butlin R.K."/>
            <person name="Caggese C."/>
            <person name="Calvi B.R."/>
            <person name="Bernardo de Carvalho A."/>
            <person name="Caspi A."/>
            <person name="Castrezana S."/>
            <person name="Celniker S.E."/>
            <person name="Chang J.L."/>
            <person name="Chapple C."/>
            <person name="Chatterji S."/>
            <person name="Chinwalla A."/>
            <person name="Civetta A."/>
            <person name="Clifton S.W."/>
            <person name="Comeron J.M."/>
            <person name="Costello J.C."/>
            <person name="Coyne J.A."/>
            <person name="Daub J."/>
            <person name="David R.G."/>
            <person name="Delcher A.L."/>
            <person name="Delehaunty K."/>
            <person name="Do C.B."/>
            <person name="Ebling H."/>
            <person name="Edwards K."/>
            <person name="Eickbush T."/>
            <person name="Evans J.D."/>
            <person name="Filipski A."/>
            <person name="Findeiss S."/>
            <person name="Freyhult E."/>
            <person name="Fulton L."/>
            <person name="Fulton R."/>
            <person name="Garcia A.C."/>
            <person name="Gardiner A."/>
            <person name="Garfield D.A."/>
            <person name="Garvin B.E."/>
            <person name="Gibson G."/>
            <person name="Gilbert D."/>
            <person name="Gnerre S."/>
            <person name="Godfrey J."/>
            <person name="Good R."/>
            <person name="Gotea V."/>
            <person name="Gravely B."/>
            <person name="Greenberg A.J."/>
            <person name="Griffiths-Jones S."/>
            <person name="Gross S."/>
            <person name="Guigo R."/>
            <person name="Gustafson E.A."/>
            <person name="Haerty W."/>
            <person name="Hahn M.W."/>
            <person name="Halligan D.L."/>
            <person name="Halpern A.L."/>
            <person name="Halter G.M."/>
            <person name="Han M.V."/>
            <person name="Heger A."/>
            <person name="Hillier L."/>
            <person name="Hinrichs A.S."/>
            <person name="Holmes I."/>
            <person name="Hoskins R.A."/>
            <person name="Hubisz M.J."/>
            <person name="Hultmark D."/>
            <person name="Huntley M.A."/>
            <person name="Jaffe D.B."/>
            <person name="Jagadeeshan S."/>
            <person name="Jeck W.R."/>
            <person name="Johnson J."/>
            <person name="Jones C.D."/>
            <person name="Jordan W.C."/>
            <person name="Karpen G.H."/>
            <person name="Kataoka E."/>
            <person name="Keightley P.D."/>
            <person name="Kheradpour P."/>
            <person name="Kirkness E.F."/>
            <person name="Koerich L.B."/>
            <person name="Kristiansen K."/>
            <person name="Kudrna D."/>
            <person name="Kulathinal R.J."/>
            <person name="Kumar S."/>
            <person name="Kwok R."/>
            <person name="Lander E."/>
            <person name="Langley C.H."/>
            <person name="Lapoint R."/>
            <person name="Lazzaro B.P."/>
            <person name="Lee S.J."/>
            <person name="Levesque L."/>
            <person name="Li R."/>
            <person name="Lin C.F."/>
            <person name="Lin M.F."/>
            <person name="Lindblad-Toh K."/>
            <person name="Llopart A."/>
            <person name="Long M."/>
            <person name="Low L."/>
            <person name="Lozovsky E."/>
            <person name="Lu J."/>
            <person name="Luo M."/>
            <person name="Machado C.A."/>
            <person name="Makalowski W."/>
            <person name="Marzo M."/>
            <person name="Matsuda M."/>
            <person name="Matzkin L."/>
            <person name="McAllister B."/>
            <person name="McBride C.S."/>
            <person name="McKernan B."/>
            <person name="McKernan K."/>
            <person name="Mendez-Lago M."/>
            <person name="Minx P."/>
            <person name="Mollenhauer M.U."/>
            <person name="Montooth K."/>
            <person name="Mount S.M."/>
            <person name="Mu X."/>
            <person name="Myers E."/>
            <person name="Negre B."/>
            <person name="Newfeld S."/>
            <person name="Nielsen R."/>
            <person name="Noor M.A."/>
            <person name="O'Grady P."/>
            <person name="Pachter L."/>
            <person name="Papaceit M."/>
            <person name="Parisi M.J."/>
            <person name="Parisi M."/>
            <person name="Parts L."/>
            <person name="Pedersen J.S."/>
            <person name="Pesole G."/>
            <person name="Phillippy A.M."/>
            <person name="Ponting C.P."/>
            <person name="Pop M."/>
            <person name="Porcelli D."/>
            <person name="Powell J.R."/>
            <person name="Prohaska S."/>
            <person name="Pruitt K."/>
            <person name="Puig M."/>
            <person name="Quesneville H."/>
            <person name="Ram K.R."/>
            <person name="Rand D."/>
            <person name="Rasmussen M.D."/>
            <person name="Reed L.K."/>
            <person name="Reenan R."/>
            <person name="Reily A."/>
            <person name="Remington K.A."/>
            <person name="Rieger T.T."/>
            <person name="Ritchie M.G."/>
            <person name="Robin C."/>
            <person name="Rogers Y.H."/>
            <person name="Rohde C."/>
            <person name="Rozas J."/>
            <person name="Rubenfield M.J."/>
            <person name="Ruiz A."/>
            <person name="Russo S."/>
            <person name="Salzberg S.L."/>
            <person name="Sanchez-Gracia A."/>
            <person name="Saranga D.J."/>
            <person name="Sato H."/>
            <person name="Schaeffer S.W."/>
            <person name="Schatz M.C."/>
            <person name="Schlenke T."/>
            <person name="Schwartz R."/>
            <person name="Segarra C."/>
            <person name="Singh R.S."/>
            <person name="Sirot L."/>
            <person name="Sirota M."/>
            <person name="Sisneros N.B."/>
            <person name="Smith C.D."/>
            <person name="Smith T.F."/>
            <person name="Spieth J."/>
            <person name="Stage D.E."/>
            <person name="Stark A."/>
            <person name="Stephan W."/>
            <person name="Strausberg R.L."/>
            <person name="Strempel S."/>
            <person name="Sturgill D."/>
            <person name="Sutton G."/>
            <person name="Sutton G.G."/>
            <person name="Tao W."/>
            <person name="Teichmann S."/>
            <person name="Tobari Y.N."/>
            <person name="Tomimura Y."/>
            <person name="Tsolas J.M."/>
            <person name="Valente V.L."/>
            <person name="Venter E."/>
            <person name="Venter J.C."/>
            <person name="Vicario S."/>
            <person name="Vieira F.G."/>
            <person name="Vilella A.J."/>
            <person name="Villasante A."/>
            <person name="Walenz B."/>
            <person name="Wang J."/>
            <person name="Wasserman M."/>
            <person name="Watts T."/>
            <person name="Wilson D."/>
            <person name="Wilson R.K."/>
            <person name="Wing R.A."/>
            <person name="Wolfner M.F."/>
            <person name="Wong A."/>
            <person name="Wong G.K."/>
            <person name="Wu C.I."/>
            <person name="Wu G."/>
            <person name="Yamamoto D."/>
            <person name="Yang H.P."/>
            <person name="Yang S.P."/>
            <person name="Yorke J.A."/>
            <person name="Yoshida K."/>
            <person name="Zdobnov E."/>
            <person name="Zhang P."/>
            <person name="Zhang Y."/>
            <person name="Zimin A.V."/>
            <person name="Baldwin J."/>
            <person name="Abdouelleil A."/>
            <person name="Abdulkadir J."/>
            <person name="Abebe A."/>
            <person name="Abera B."/>
            <person name="Abreu J."/>
            <person name="Acer S.C."/>
            <person name="Aftuck L."/>
            <person name="Alexander A."/>
            <person name="An P."/>
            <person name="Anderson E."/>
            <person name="Anderson S."/>
            <person name="Arachi H."/>
            <person name="Azer M."/>
            <person name="Bachantsang P."/>
            <person name="Barry A."/>
            <person name="Bayul T."/>
            <person name="Berlin A."/>
            <person name="Bessette D."/>
            <person name="Bloom T."/>
            <person name="Blye J."/>
            <person name="Boguslavskiy L."/>
            <person name="Bonnet C."/>
            <person name="Boukhgalter B."/>
            <person name="Bourzgui I."/>
            <person name="Brown A."/>
            <person name="Cahill P."/>
            <person name="Channer S."/>
            <person name="Cheshatsang Y."/>
            <person name="Chuda L."/>
            <person name="Citroen M."/>
            <person name="Collymore A."/>
            <person name="Cooke P."/>
            <person name="Costello M."/>
            <person name="D'Aco K."/>
            <person name="Daza R."/>
            <person name="De Haan G."/>
            <person name="DeGray S."/>
            <person name="DeMaso C."/>
            <person name="Dhargay N."/>
            <person name="Dooley K."/>
            <person name="Dooley E."/>
            <person name="Doricent M."/>
            <person name="Dorje P."/>
            <person name="Dorjee K."/>
            <person name="Dupes A."/>
            <person name="Elong R."/>
            <person name="Falk J."/>
            <person name="Farina A."/>
            <person name="Faro S."/>
            <person name="Ferguson D."/>
            <person name="Fisher S."/>
            <person name="Foley C.D."/>
            <person name="Franke A."/>
            <person name="Friedrich D."/>
            <person name="Gadbois L."/>
            <person name="Gearin G."/>
            <person name="Gearin C.R."/>
            <person name="Giannoukos G."/>
            <person name="Goode T."/>
            <person name="Graham J."/>
            <person name="Grandbois E."/>
            <person name="Grewal S."/>
            <person name="Gyaltsen K."/>
            <person name="Hafez N."/>
            <person name="Hagos B."/>
            <person name="Hall J."/>
            <person name="Henson C."/>
            <person name="Hollinger A."/>
            <person name="Honan T."/>
            <person name="Huard M.D."/>
            <person name="Hughes L."/>
            <person name="Hurhula B."/>
            <person name="Husby M.E."/>
            <person name="Kamat A."/>
            <person name="Kanga B."/>
            <person name="Kashin S."/>
            <person name="Khazanovich D."/>
            <person name="Kisner P."/>
            <person name="Lance K."/>
            <person name="Lara M."/>
            <person name="Lee W."/>
            <person name="Lennon N."/>
            <person name="Letendre F."/>
            <person name="LeVine R."/>
            <person name="Lipovsky A."/>
            <person name="Liu X."/>
            <person name="Liu J."/>
            <person name="Liu S."/>
            <person name="Lokyitsang T."/>
            <person name="Lokyitsang Y."/>
            <person name="Lubonja R."/>
            <person name="Lui A."/>
            <person name="MacDonald P."/>
            <person name="Magnisalis V."/>
            <person name="Maru K."/>
            <person name="Matthews C."/>
            <person name="McCusker W."/>
            <person name="McDonough S."/>
            <person name="Mehta T."/>
            <person name="Meldrim J."/>
            <person name="Meneus L."/>
            <person name="Mihai O."/>
            <person name="Mihalev A."/>
            <person name="Mihova T."/>
            <person name="Mittelman R."/>
            <person name="Mlenga V."/>
            <person name="Montmayeur A."/>
            <person name="Mulrain L."/>
            <person name="Navidi A."/>
            <person name="Naylor J."/>
            <person name="Negash T."/>
            <person name="Nguyen T."/>
            <person name="Nguyen N."/>
            <person name="Nicol R."/>
            <person name="Norbu C."/>
            <person name="Norbu N."/>
            <person name="Novod N."/>
            <person name="O'Neill B."/>
            <person name="Osman S."/>
            <person name="Markiewicz E."/>
            <person name="Oyono O.L."/>
            <person name="Patti C."/>
            <person name="Phunkhang P."/>
            <person name="Pierre F."/>
            <person name="Priest M."/>
            <person name="Raghuraman S."/>
            <person name="Rege F."/>
            <person name="Reyes R."/>
            <person name="Rise C."/>
            <person name="Rogov P."/>
            <person name="Ross K."/>
            <person name="Ryan E."/>
            <person name="Settipalli S."/>
            <person name="Shea T."/>
            <person name="Sherpa N."/>
            <person name="Shi L."/>
            <person name="Shih D."/>
            <person name="Sparrow T."/>
            <person name="Spaulding J."/>
            <person name="Stalker J."/>
            <person name="Stange-Thomann N."/>
            <person name="Stavropoulos S."/>
            <person name="Stone C."/>
            <person name="Strader C."/>
            <person name="Tesfaye S."/>
            <person name="Thomson T."/>
            <person name="Thoulutsang Y."/>
            <person name="Thoulutsang D."/>
            <person name="Topham K."/>
            <person name="Topping I."/>
            <person name="Tsamla T."/>
            <person name="Vassiliev H."/>
            <person name="Vo A."/>
            <person name="Wangchuk T."/>
            <person name="Wangdi T."/>
            <person name="Weiand M."/>
            <person name="Wilkinson J."/>
            <person name="Wilson A."/>
            <person name="Yadav S."/>
            <person name="Young G."/>
            <person name="Yu Q."/>
            <person name="Zembek L."/>
            <person name="Zhong D."/>
            <person name="Zimmer A."/>
            <person name="Zwirko Z."/>
            <person name="Jaffe D.B."/>
            <person name="Alvarez P."/>
            <person name="Brockman W."/>
            <person name="Butler J."/>
            <person name="Chin C."/>
            <person name="Gnerre S."/>
            <person name="Grabherr M."/>
            <person name="Kleber M."/>
            <person name="Mauceli E."/>
            <person name="MacCallum I."/>
        </authorList>
    </citation>
    <scope>NUCLEOTIDE SEQUENCE [LARGE SCALE GENOMIC DNA]</scope>
    <source>
        <strain evidence="3">Tucson 15010-1051.87</strain>
    </source>
</reference>
<dbReference type="STRING" id="7244.B4LF57"/>
<gene>
    <name evidence="2" type="primary">Dvir\GJ11669</name>
    <name evidence="2" type="ORF">Dvir_GJ11669</name>
</gene>
<dbReference type="KEGG" id="dvi:6624369"/>
<feature type="region of interest" description="Disordered" evidence="1">
    <location>
        <begin position="181"/>
        <end position="237"/>
    </location>
</feature>
<name>B4LF57_DROVI</name>
<dbReference type="Proteomes" id="UP000008792">
    <property type="component" value="Unassembled WGS sequence"/>
</dbReference>